<evidence type="ECO:0000256" key="2">
    <source>
        <dbReference type="SAM" id="Phobius"/>
    </source>
</evidence>
<accession>A0ABT2J5B2</accession>
<name>A0ABT2J5B2_9PSEU</name>
<evidence type="ECO:0000256" key="1">
    <source>
        <dbReference type="SAM" id="MobiDB-lite"/>
    </source>
</evidence>
<dbReference type="Pfam" id="PF14019">
    <property type="entry name" value="DUF4235"/>
    <property type="match status" value="1"/>
</dbReference>
<evidence type="ECO:0000313" key="3">
    <source>
        <dbReference type="EMBL" id="MCT2582866.1"/>
    </source>
</evidence>
<proteinExistence type="predicted"/>
<dbReference type="RefSeq" id="WP_260190201.1">
    <property type="nucleotide sequence ID" value="NZ_JAFFZE010000006.1"/>
</dbReference>
<sequence length="99" mass="10612">MSKHKLIYKPLGLLFGVLGGVAASAVFGKVWEAITGDREAPEPTDKNRTWSQILLAAVIQGAIFGGVRAAIDRSGAIGYRKVTGTWPDDDSGKKKTKKK</sequence>
<dbReference type="EMBL" id="JAFFZE010000006">
    <property type="protein sequence ID" value="MCT2582866.1"/>
    <property type="molecule type" value="Genomic_DNA"/>
</dbReference>
<dbReference type="Proteomes" id="UP001156441">
    <property type="component" value="Unassembled WGS sequence"/>
</dbReference>
<keyword evidence="4" id="KW-1185">Reference proteome</keyword>
<keyword evidence="2" id="KW-0812">Transmembrane</keyword>
<dbReference type="InterPro" id="IPR025329">
    <property type="entry name" value="DUF4235"/>
</dbReference>
<evidence type="ECO:0000313" key="4">
    <source>
        <dbReference type="Proteomes" id="UP001156441"/>
    </source>
</evidence>
<comment type="caution">
    <text evidence="3">The sequence shown here is derived from an EMBL/GenBank/DDBJ whole genome shotgun (WGS) entry which is preliminary data.</text>
</comment>
<keyword evidence="2" id="KW-0472">Membrane</keyword>
<keyword evidence="2" id="KW-1133">Transmembrane helix</keyword>
<protein>
    <submittedName>
        <fullName evidence="3">DUF4235 domain-containing protein</fullName>
    </submittedName>
</protein>
<feature type="region of interest" description="Disordered" evidence="1">
    <location>
        <begin position="80"/>
        <end position="99"/>
    </location>
</feature>
<reference evidence="3 4" key="1">
    <citation type="submission" date="2021-02" db="EMBL/GenBank/DDBJ databases">
        <title>Actinophytocola xerophila sp. nov., isolated from soil of cotton cropping field.</title>
        <authorList>
            <person name="Huang R."/>
            <person name="Chen X."/>
            <person name="Ge X."/>
            <person name="Liu W."/>
        </authorList>
    </citation>
    <scope>NUCLEOTIDE SEQUENCE [LARGE SCALE GENOMIC DNA]</scope>
    <source>
        <strain evidence="3 4">S1-96</strain>
    </source>
</reference>
<feature type="transmembrane region" description="Helical" evidence="2">
    <location>
        <begin position="52"/>
        <end position="71"/>
    </location>
</feature>
<gene>
    <name evidence="3" type="ORF">JT362_07005</name>
</gene>
<organism evidence="3 4">
    <name type="scientific">Actinophytocola gossypii</name>
    <dbReference type="NCBI Taxonomy" id="2812003"/>
    <lineage>
        <taxon>Bacteria</taxon>
        <taxon>Bacillati</taxon>
        <taxon>Actinomycetota</taxon>
        <taxon>Actinomycetes</taxon>
        <taxon>Pseudonocardiales</taxon>
        <taxon>Pseudonocardiaceae</taxon>
    </lineage>
</organism>